<protein>
    <submittedName>
        <fullName evidence="5">ATP-binding cassette domain-containing protein</fullName>
    </submittedName>
</protein>
<sequence>MFEIRAFSVAFDSKPLFEPITIKVKAGEIKTLMGASGSGKSTLLAAIAGTLSHKLDLQGEIVLDGKNICVLPQAMREVGILFQDDLLFPHMNVYQNLRFGLNAQQHIDPDQEISDALERAGLAGFEQRDIATLSGGQRARISLLRSLLARPKMLLMDEPFSKLDTQLRQQFRDFVAEQIQALNIPALLVTHDIEDCMQGEPIQLVSYRDFPKDTLE</sequence>
<dbReference type="SMART" id="SM00382">
    <property type="entry name" value="AAA"/>
    <property type="match status" value="1"/>
</dbReference>
<reference evidence="5 6" key="1">
    <citation type="submission" date="2018-09" db="EMBL/GenBank/DDBJ databases">
        <authorList>
            <person name="Wang Z."/>
        </authorList>
    </citation>
    <scope>NUCLEOTIDE SEQUENCE [LARGE SCALE GENOMIC DNA]</scope>
    <source>
        <strain evidence="5 6">ALS 81</strain>
    </source>
</reference>
<comment type="caution">
    <text evidence="5">The sequence shown here is derived from an EMBL/GenBank/DDBJ whole genome shotgun (WGS) entry which is preliminary data.</text>
</comment>
<dbReference type="GO" id="GO:0016887">
    <property type="term" value="F:ATP hydrolysis activity"/>
    <property type="evidence" value="ECO:0007669"/>
    <property type="project" value="InterPro"/>
</dbReference>
<keyword evidence="3 5" id="KW-0067">ATP-binding</keyword>
<keyword evidence="2" id="KW-0547">Nucleotide-binding</keyword>
<dbReference type="InterPro" id="IPR027417">
    <property type="entry name" value="P-loop_NTPase"/>
</dbReference>
<dbReference type="PANTHER" id="PTHR42781:SF4">
    <property type="entry name" value="SPERMIDINE_PUTRESCINE IMPORT ATP-BINDING PROTEIN POTA"/>
    <property type="match status" value="1"/>
</dbReference>
<dbReference type="InterPro" id="IPR003439">
    <property type="entry name" value="ABC_transporter-like_ATP-bd"/>
</dbReference>
<evidence type="ECO:0000256" key="3">
    <source>
        <dbReference type="ARBA" id="ARBA00022840"/>
    </source>
</evidence>
<evidence type="ECO:0000313" key="6">
    <source>
        <dbReference type="Proteomes" id="UP000286482"/>
    </source>
</evidence>
<dbReference type="PROSITE" id="PS00211">
    <property type="entry name" value="ABC_TRANSPORTER_1"/>
    <property type="match status" value="1"/>
</dbReference>
<dbReference type="RefSeq" id="WP_120355879.1">
    <property type="nucleotide sequence ID" value="NZ_RAQO01000008.1"/>
</dbReference>
<proteinExistence type="predicted"/>
<dbReference type="AlphaFoldDB" id="A0A420E8Y2"/>
<dbReference type="InterPro" id="IPR003593">
    <property type="entry name" value="AAA+_ATPase"/>
</dbReference>
<organism evidence="5 6">
    <name type="scientific">Alginatibacterium sediminis</name>
    <dbReference type="NCBI Taxonomy" id="2164068"/>
    <lineage>
        <taxon>Bacteria</taxon>
        <taxon>Pseudomonadati</taxon>
        <taxon>Pseudomonadota</taxon>
        <taxon>Gammaproteobacteria</taxon>
        <taxon>Alteromonadales</taxon>
        <taxon>Alteromonadaceae</taxon>
        <taxon>Alginatibacterium</taxon>
    </lineage>
</organism>
<dbReference type="OrthoDB" id="9802264at2"/>
<evidence type="ECO:0000259" key="4">
    <source>
        <dbReference type="PROSITE" id="PS50893"/>
    </source>
</evidence>
<feature type="domain" description="ABC transporter" evidence="4">
    <location>
        <begin position="2"/>
        <end position="215"/>
    </location>
</feature>
<evidence type="ECO:0000313" key="5">
    <source>
        <dbReference type="EMBL" id="RKF15793.1"/>
    </source>
</evidence>
<dbReference type="GO" id="GO:0005524">
    <property type="term" value="F:ATP binding"/>
    <property type="evidence" value="ECO:0007669"/>
    <property type="project" value="UniProtKB-KW"/>
</dbReference>
<dbReference type="PANTHER" id="PTHR42781">
    <property type="entry name" value="SPERMIDINE/PUTRESCINE IMPORT ATP-BINDING PROTEIN POTA"/>
    <property type="match status" value="1"/>
</dbReference>
<evidence type="ECO:0000256" key="1">
    <source>
        <dbReference type="ARBA" id="ARBA00022448"/>
    </source>
</evidence>
<dbReference type="InterPro" id="IPR050093">
    <property type="entry name" value="ABC_SmlMolc_Importer"/>
</dbReference>
<gene>
    <name evidence="5" type="ORF">DBZ36_15580</name>
</gene>
<keyword evidence="1" id="KW-0813">Transport</keyword>
<dbReference type="Gene3D" id="3.40.50.300">
    <property type="entry name" value="P-loop containing nucleotide triphosphate hydrolases"/>
    <property type="match status" value="1"/>
</dbReference>
<keyword evidence="6" id="KW-1185">Reference proteome</keyword>
<dbReference type="Pfam" id="PF00005">
    <property type="entry name" value="ABC_tran"/>
    <property type="match status" value="1"/>
</dbReference>
<dbReference type="PROSITE" id="PS50893">
    <property type="entry name" value="ABC_TRANSPORTER_2"/>
    <property type="match status" value="1"/>
</dbReference>
<name>A0A420E8Y2_9ALTE</name>
<evidence type="ECO:0000256" key="2">
    <source>
        <dbReference type="ARBA" id="ARBA00022741"/>
    </source>
</evidence>
<dbReference type="InterPro" id="IPR017871">
    <property type="entry name" value="ABC_transporter-like_CS"/>
</dbReference>
<dbReference type="SUPFAM" id="SSF52540">
    <property type="entry name" value="P-loop containing nucleoside triphosphate hydrolases"/>
    <property type="match status" value="1"/>
</dbReference>
<dbReference type="Proteomes" id="UP000286482">
    <property type="component" value="Unassembled WGS sequence"/>
</dbReference>
<dbReference type="EMBL" id="RAQO01000008">
    <property type="protein sequence ID" value="RKF15793.1"/>
    <property type="molecule type" value="Genomic_DNA"/>
</dbReference>
<accession>A0A420E8Y2</accession>